<reference evidence="2" key="1">
    <citation type="submission" date="2017-05" db="UniProtKB">
        <authorList>
            <consortium name="EnsemblMetazoa"/>
        </authorList>
    </citation>
    <scope>IDENTIFICATION</scope>
</reference>
<dbReference type="EnsemblMetazoa" id="Aqu2.1.25110_001">
    <property type="protein sequence ID" value="Aqu2.1.25110_001"/>
    <property type="gene ID" value="Aqu2.1.25110"/>
</dbReference>
<name>A0A1X7UC96_AMPQE</name>
<protein>
    <submittedName>
        <fullName evidence="2">Uncharacterized protein</fullName>
    </submittedName>
</protein>
<evidence type="ECO:0000313" key="2">
    <source>
        <dbReference type="EnsemblMetazoa" id="Aqu2.1.25110_001"/>
    </source>
</evidence>
<feature type="signal peptide" evidence="1">
    <location>
        <begin position="1"/>
        <end position="20"/>
    </location>
</feature>
<keyword evidence="1" id="KW-0732">Signal</keyword>
<evidence type="ECO:0000256" key="1">
    <source>
        <dbReference type="SAM" id="SignalP"/>
    </source>
</evidence>
<proteinExistence type="predicted"/>
<feature type="chain" id="PRO_5012146341" evidence="1">
    <location>
        <begin position="21"/>
        <end position="122"/>
    </location>
</feature>
<accession>A0A1X7UC96</accession>
<dbReference type="AlphaFoldDB" id="A0A1X7UC96"/>
<organism evidence="2">
    <name type="scientific">Amphimedon queenslandica</name>
    <name type="common">Sponge</name>
    <dbReference type="NCBI Taxonomy" id="400682"/>
    <lineage>
        <taxon>Eukaryota</taxon>
        <taxon>Metazoa</taxon>
        <taxon>Porifera</taxon>
        <taxon>Demospongiae</taxon>
        <taxon>Heteroscleromorpha</taxon>
        <taxon>Haplosclerida</taxon>
        <taxon>Niphatidae</taxon>
        <taxon>Amphimedon</taxon>
    </lineage>
</organism>
<sequence>MKLLTLSVLLMLACAAFGKAVNEVPVQEEDQTAVEDFELTGEEQTEDDSNAVMESDAEVEGRRRKLVCWPYKCKNSVSKRVCKYIKNTYPKGHKLHGRNLLRCSIVYTRSCHQICYYIYYYG</sequence>
<dbReference type="InParanoid" id="A0A1X7UC96"/>